<dbReference type="Pfam" id="PF00593">
    <property type="entry name" value="TonB_dep_Rec_b-barrel"/>
    <property type="match status" value="1"/>
</dbReference>
<dbReference type="Pfam" id="PF13715">
    <property type="entry name" value="CarbopepD_reg_2"/>
    <property type="match status" value="1"/>
</dbReference>
<keyword evidence="3 8" id="KW-1134">Transmembrane beta strand</keyword>
<dbReference type="NCBIfam" id="TIGR04056">
    <property type="entry name" value="OMP_RagA_SusC"/>
    <property type="match status" value="1"/>
</dbReference>
<organism evidence="12 13">
    <name type="scientific">Hymenobacter cavernae</name>
    <dbReference type="NCBI Taxonomy" id="2044852"/>
    <lineage>
        <taxon>Bacteria</taxon>
        <taxon>Pseudomonadati</taxon>
        <taxon>Bacteroidota</taxon>
        <taxon>Cytophagia</taxon>
        <taxon>Cytophagales</taxon>
        <taxon>Hymenobacteraceae</taxon>
        <taxon>Hymenobacter</taxon>
    </lineage>
</organism>
<accession>A0ABQ1U8M0</accession>
<evidence type="ECO:0000259" key="10">
    <source>
        <dbReference type="Pfam" id="PF00593"/>
    </source>
</evidence>
<dbReference type="InterPro" id="IPR023997">
    <property type="entry name" value="TonB-dep_OMP_SusC/RagA_CS"/>
</dbReference>
<feature type="domain" description="TonB-dependent receptor plug" evidence="11">
    <location>
        <begin position="234"/>
        <end position="349"/>
    </location>
</feature>
<dbReference type="InterPro" id="IPR023996">
    <property type="entry name" value="TonB-dep_OMP_SusC/RagA"/>
</dbReference>
<dbReference type="Gene3D" id="2.60.40.1120">
    <property type="entry name" value="Carboxypeptidase-like, regulatory domain"/>
    <property type="match status" value="1"/>
</dbReference>
<keyword evidence="2 8" id="KW-0813">Transport</keyword>
<comment type="similarity">
    <text evidence="8 9">Belongs to the TonB-dependent receptor family.</text>
</comment>
<dbReference type="InterPro" id="IPR036942">
    <property type="entry name" value="Beta-barrel_TonB_sf"/>
</dbReference>
<dbReference type="NCBIfam" id="TIGR04057">
    <property type="entry name" value="SusC_RagA_signa"/>
    <property type="match status" value="1"/>
</dbReference>
<gene>
    <name evidence="12" type="ORF">GCM10011383_25640</name>
</gene>
<dbReference type="PROSITE" id="PS52016">
    <property type="entry name" value="TONB_DEPENDENT_REC_3"/>
    <property type="match status" value="1"/>
</dbReference>
<dbReference type="InterPro" id="IPR039426">
    <property type="entry name" value="TonB-dep_rcpt-like"/>
</dbReference>
<evidence type="ECO:0000256" key="9">
    <source>
        <dbReference type="RuleBase" id="RU003357"/>
    </source>
</evidence>
<keyword evidence="6 8" id="KW-0472">Membrane</keyword>
<dbReference type="Pfam" id="PF07715">
    <property type="entry name" value="Plug"/>
    <property type="match status" value="1"/>
</dbReference>
<dbReference type="InterPro" id="IPR012910">
    <property type="entry name" value="Plug_dom"/>
</dbReference>
<keyword evidence="4 8" id="KW-0812">Transmembrane</keyword>
<evidence type="ECO:0000313" key="12">
    <source>
        <dbReference type="EMBL" id="GGF13300.1"/>
    </source>
</evidence>
<protein>
    <submittedName>
        <fullName evidence="12">SusC/RagA family TonB-linked outer membrane protein</fullName>
    </submittedName>
</protein>
<dbReference type="Gene3D" id="2.170.130.10">
    <property type="entry name" value="TonB-dependent receptor, plug domain"/>
    <property type="match status" value="1"/>
</dbReference>
<sequence length="1110" mass="120903">MWQSTSPSPNPTFMSSSLPSSRFPWDLKRVLLTQALSLSLFTSIAATHPSTAQQVLEQPITLQAKGETIKSILGKLENQASTHFLYSRELIGAGRRVSVNAVDKPLSDVLHDMLVPLQIRYELVKDGIILNPVAADGTIRGRVVDAKGAGLPGVTVVLEGTTLGASTDAEGAYTIQNVPPGSYTLITSFVGYNTNRIPVTVTSGQTTTVANATLAENTTLLNEAVVVGYGTQRRQDVTGSVATVTSKDFVRGQVTNPEQLVQGKVAGVQIISSGGAPGSGGVIRIRGGASLTGSNDPLVVIDGVPVDNSALSGSPNALSLVNPNDIETFTVLKDASATAIYGSRASNGVILITTKKGVQGDKLTVSVSSQASVSERARSIQTLSGDEYRDLVNQRGTEAQKALLGTANTDWQDQIFRTAYTFDNNISLTGNFKKIPFRVSYGNLNQQGILKTSDLKRNSASVGLTPMLFDNHLRIDVNVKGSWADNQFATNDAIGNALSFNPTLPVYSGTETYGGYTEILQSNGNPVTIGTRNPLGLLEQRRDRSTVKRSIGNIQFDYKFHFLPDLRANVNLGYDVAEGNGTTFVTPTAAVDFQRPGRNTRYGQTKTNGIAEVYLNYTKDIPSISSHLEVLAGHSYQKFLTRSPNYAGYDASGTTIIDAAAPFPVYNPLALESYYGRLNYNFKERYLLTATMRADGSSRFPEKDRWGYFPAVSVAWRVKQENFLQDSKALSELKFRAGYGVTGQQDLGLDYFGYLSRYLIGQSSAQYQLGNTFYPTWRAEGYIQRTWESTGTYNAGLDYGFLDNRLSGSVDVYLRKTKDLLLFTSPAAGSNLTNQLNANIGSLENRGVEFAINGTPIRGEKFNWDVNFNFTYNKNEITELAVSKGSTQVELQTGAIGGGTGNNIQVQSVGYPAYSYYVYKQVYGPDGKPLEGVYADLNGDGVISPSDRYRYKSGLPRTFMGFSSNLSYNDWSLAFTLRANLDNYIYDNVNANLGTTAGLVNNGYLVNATKDVYNTQFGGYQYFSDYYVKNASFLRMENLTLGYNVGRLWSDASNLRLTLAGQNLFVVSKYKGADPEVVSRDATTNVATFGINNNFYPRPRTVTLGVNLSF</sequence>
<evidence type="ECO:0000256" key="7">
    <source>
        <dbReference type="ARBA" id="ARBA00023237"/>
    </source>
</evidence>
<dbReference type="Gene3D" id="2.40.170.20">
    <property type="entry name" value="TonB-dependent receptor, beta-barrel domain"/>
    <property type="match status" value="1"/>
</dbReference>
<keyword evidence="5 9" id="KW-0798">TonB box</keyword>
<evidence type="ECO:0000256" key="5">
    <source>
        <dbReference type="ARBA" id="ARBA00023077"/>
    </source>
</evidence>
<evidence type="ECO:0000313" key="13">
    <source>
        <dbReference type="Proteomes" id="UP000632273"/>
    </source>
</evidence>
<evidence type="ECO:0000256" key="4">
    <source>
        <dbReference type="ARBA" id="ARBA00022692"/>
    </source>
</evidence>
<proteinExistence type="inferred from homology"/>
<keyword evidence="13" id="KW-1185">Reference proteome</keyword>
<dbReference type="InterPro" id="IPR000531">
    <property type="entry name" value="Beta-barrel_TonB"/>
</dbReference>
<dbReference type="SUPFAM" id="SSF49464">
    <property type="entry name" value="Carboxypeptidase regulatory domain-like"/>
    <property type="match status" value="1"/>
</dbReference>
<evidence type="ECO:0000256" key="3">
    <source>
        <dbReference type="ARBA" id="ARBA00022452"/>
    </source>
</evidence>
<keyword evidence="7 8" id="KW-0998">Cell outer membrane</keyword>
<dbReference type="InterPro" id="IPR008969">
    <property type="entry name" value="CarboxyPept-like_regulatory"/>
</dbReference>
<dbReference type="InterPro" id="IPR037066">
    <property type="entry name" value="Plug_dom_sf"/>
</dbReference>
<evidence type="ECO:0000256" key="8">
    <source>
        <dbReference type="PROSITE-ProRule" id="PRU01360"/>
    </source>
</evidence>
<evidence type="ECO:0000256" key="1">
    <source>
        <dbReference type="ARBA" id="ARBA00004571"/>
    </source>
</evidence>
<dbReference type="Proteomes" id="UP000632273">
    <property type="component" value="Unassembled WGS sequence"/>
</dbReference>
<reference evidence="13" key="1">
    <citation type="journal article" date="2019" name="Int. J. Syst. Evol. Microbiol.">
        <title>The Global Catalogue of Microorganisms (GCM) 10K type strain sequencing project: providing services to taxonomists for standard genome sequencing and annotation.</title>
        <authorList>
            <consortium name="The Broad Institute Genomics Platform"/>
            <consortium name="The Broad Institute Genome Sequencing Center for Infectious Disease"/>
            <person name="Wu L."/>
            <person name="Ma J."/>
        </authorList>
    </citation>
    <scope>NUCLEOTIDE SEQUENCE [LARGE SCALE GENOMIC DNA]</scope>
    <source>
        <strain evidence="13">CGMCC 1.15197</strain>
    </source>
</reference>
<name>A0ABQ1U8M0_9BACT</name>
<evidence type="ECO:0000259" key="11">
    <source>
        <dbReference type="Pfam" id="PF07715"/>
    </source>
</evidence>
<comment type="subcellular location">
    <subcellularLocation>
        <location evidence="1 8">Cell outer membrane</location>
        <topology evidence="1 8">Multi-pass membrane protein</topology>
    </subcellularLocation>
</comment>
<dbReference type="SUPFAM" id="SSF56935">
    <property type="entry name" value="Porins"/>
    <property type="match status" value="1"/>
</dbReference>
<comment type="caution">
    <text evidence="12">The sequence shown here is derived from an EMBL/GenBank/DDBJ whole genome shotgun (WGS) entry which is preliminary data.</text>
</comment>
<feature type="domain" description="TonB-dependent receptor-like beta-barrel" evidence="10">
    <location>
        <begin position="503"/>
        <end position="1064"/>
    </location>
</feature>
<evidence type="ECO:0000256" key="2">
    <source>
        <dbReference type="ARBA" id="ARBA00022448"/>
    </source>
</evidence>
<dbReference type="EMBL" id="BMHT01000004">
    <property type="protein sequence ID" value="GGF13300.1"/>
    <property type="molecule type" value="Genomic_DNA"/>
</dbReference>
<evidence type="ECO:0000256" key="6">
    <source>
        <dbReference type="ARBA" id="ARBA00023136"/>
    </source>
</evidence>